<gene>
    <name evidence="1" type="ORF">PSI23_17130</name>
</gene>
<dbReference type="Proteomes" id="UP001217178">
    <property type="component" value="Unassembled WGS sequence"/>
</dbReference>
<sequence>MKNARDLSAWLSPEDAVRLITYAIEVEGITFFIAHGMSNNRFKRLDLTQTRKVLGYSPKDDAFKSFDLRLLDR</sequence>
<evidence type="ECO:0000313" key="1">
    <source>
        <dbReference type="EMBL" id="MDC9590959.1"/>
    </source>
</evidence>
<comment type="caution">
    <text evidence="1">The sequence shown here is derived from an EMBL/GenBank/DDBJ whole genome shotgun (WGS) entry which is preliminary data.</text>
</comment>
<keyword evidence="2" id="KW-1185">Reference proteome</keyword>
<organism evidence="1 2">
    <name type="scientific">Xenorhabdus yunnanensis</name>
    <dbReference type="NCBI Taxonomy" id="3025878"/>
    <lineage>
        <taxon>Bacteria</taxon>
        <taxon>Pseudomonadati</taxon>
        <taxon>Pseudomonadota</taxon>
        <taxon>Gammaproteobacteria</taxon>
        <taxon>Enterobacterales</taxon>
        <taxon>Morganellaceae</taxon>
        <taxon>Xenorhabdus</taxon>
    </lineage>
</organism>
<accession>A0ABT5LIM4</accession>
<name>A0ABT5LIM4_9GAMM</name>
<evidence type="ECO:0000313" key="2">
    <source>
        <dbReference type="Proteomes" id="UP001217178"/>
    </source>
</evidence>
<dbReference type="EMBL" id="JAQRFI010000053">
    <property type="protein sequence ID" value="MDC9590959.1"/>
    <property type="molecule type" value="Genomic_DNA"/>
</dbReference>
<dbReference type="Gene3D" id="3.40.50.720">
    <property type="entry name" value="NAD(P)-binding Rossmann-like Domain"/>
    <property type="match status" value="1"/>
</dbReference>
<reference evidence="1 2" key="1">
    <citation type="submission" date="2023-02" db="EMBL/GenBank/DDBJ databases">
        <title>Entomopathogenic bacteria.</title>
        <authorList>
            <person name="Machado R.A."/>
        </authorList>
    </citation>
    <scope>NUCLEOTIDE SEQUENCE [LARGE SCALE GENOMIC DNA]</scope>
    <source>
        <strain evidence="1 2">XENO-10</strain>
    </source>
</reference>
<protein>
    <submittedName>
        <fullName evidence="1">Uncharacterized protein</fullName>
    </submittedName>
</protein>
<proteinExistence type="predicted"/>
<dbReference type="RefSeq" id="WP_273556226.1">
    <property type="nucleotide sequence ID" value="NZ_JAQRFI010000053.1"/>
</dbReference>